<dbReference type="AlphaFoldDB" id="A0AA96J5L0"/>
<dbReference type="GO" id="GO:0008168">
    <property type="term" value="F:methyltransferase activity"/>
    <property type="evidence" value="ECO:0007669"/>
    <property type="project" value="UniProtKB-KW"/>
</dbReference>
<keyword evidence="2" id="KW-0698">rRNA processing</keyword>
<dbReference type="PANTHER" id="PTHR46111">
    <property type="entry name" value="RIBOSOMAL RNA SMALL SUBUNIT METHYLTRANSFERASE I"/>
    <property type="match status" value="1"/>
</dbReference>
<dbReference type="KEGG" id="fcj:RN605_06885"/>
<dbReference type="Gene3D" id="3.40.1010.10">
    <property type="entry name" value="Cobalt-precorrin-4 Transmethylase, Domain 1"/>
    <property type="match status" value="1"/>
</dbReference>
<accession>A0AA96J222</accession>
<dbReference type="InterPro" id="IPR014777">
    <property type="entry name" value="4pyrrole_Mease_sub1"/>
</dbReference>
<dbReference type="EMBL" id="CP134878">
    <property type="protein sequence ID" value="WNM19032.1"/>
    <property type="molecule type" value="Genomic_DNA"/>
</dbReference>
<dbReference type="GO" id="GO:0032259">
    <property type="term" value="P:methylation"/>
    <property type="evidence" value="ECO:0007669"/>
    <property type="project" value="UniProtKB-KW"/>
</dbReference>
<keyword evidence="1" id="KW-0963">Cytoplasm</keyword>
<dbReference type="InterPro" id="IPR035996">
    <property type="entry name" value="4pyrrol_Methylase_sf"/>
</dbReference>
<evidence type="ECO:0000256" key="1">
    <source>
        <dbReference type="ARBA" id="ARBA00022490"/>
    </source>
</evidence>
<dbReference type="Gene3D" id="3.30.950.10">
    <property type="entry name" value="Methyltransferase, Cobalt-precorrin-4 Transmethylase, Domain 2"/>
    <property type="match status" value="1"/>
</dbReference>
<keyword evidence="5" id="KW-0949">S-adenosyl-L-methionine</keyword>
<sequence>MNPKGKLYLIPTTMGEMNPEEVLPSLVYRTVELIDTYIVENEKTARKFIKSVQPKKIQAELKISLLNKRTEDSELIAMIKPCLNGENIGLMSEAGCPGVADPGAAIVKIAHENGIQVVPLVGPSSILLAMMASGMNGQSFAFNGYLPIDKGEKKNAIKNFETLSFSKNQSQLFIETPYRNNKLIDDLLQFLQPNTLLCVACDITLPTEYIKTLRISDWKKTKVDLHNRPTIFIIHKI</sequence>
<keyword evidence="3 8" id="KW-0489">Methyltransferase</keyword>
<dbReference type="InterPro" id="IPR000878">
    <property type="entry name" value="4pyrrol_Mease"/>
</dbReference>
<dbReference type="Pfam" id="PF00590">
    <property type="entry name" value="TP_methylase"/>
    <property type="match status" value="1"/>
</dbReference>
<reference evidence="8 9" key="1">
    <citation type="submission" date="2023-09" db="EMBL/GenBank/DDBJ databases">
        <title>Flavobacterium sp. a novel bacteria isolate from Pepper rhizosphere.</title>
        <authorList>
            <person name="Peng Y."/>
            <person name="Lee J."/>
        </authorList>
    </citation>
    <scope>NUCLEOTIDE SEQUENCE [LARGE SCALE GENOMIC DNA]</scope>
    <source>
        <strain evidence="7">PMR2A8</strain>
        <strain evidence="8 9">PMTSA4</strain>
    </source>
</reference>
<dbReference type="InterPro" id="IPR014776">
    <property type="entry name" value="4pyrrole_Mease_sub2"/>
</dbReference>
<accession>A0AA96J5L0</accession>
<dbReference type="PIRSF" id="PIRSF005917">
    <property type="entry name" value="MTase_YraL"/>
    <property type="match status" value="1"/>
</dbReference>
<dbReference type="InterPro" id="IPR008189">
    <property type="entry name" value="rRNA_ssu_MeTfrase_I"/>
</dbReference>
<evidence type="ECO:0000313" key="9">
    <source>
        <dbReference type="Proteomes" id="UP001304515"/>
    </source>
</evidence>
<dbReference type="EMBL" id="CP134890">
    <property type="protein sequence ID" value="WNM23082.1"/>
    <property type="molecule type" value="Genomic_DNA"/>
</dbReference>
<dbReference type="RefSeq" id="WP_313323538.1">
    <property type="nucleotide sequence ID" value="NZ_CP134878.1"/>
</dbReference>
<feature type="domain" description="Tetrapyrrole methylase" evidence="6">
    <location>
        <begin position="53"/>
        <end position="215"/>
    </location>
</feature>
<evidence type="ECO:0000256" key="5">
    <source>
        <dbReference type="ARBA" id="ARBA00022691"/>
    </source>
</evidence>
<evidence type="ECO:0000313" key="7">
    <source>
        <dbReference type="EMBL" id="WNM19032.1"/>
    </source>
</evidence>
<protein>
    <submittedName>
        <fullName evidence="8">SAM-dependent methyltransferase</fullName>
    </submittedName>
</protein>
<dbReference type="Proteomes" id="UP001304515">
    <property type="component" value="Chromosome"/>
</dbReference>
<keyword evidence="9" id="KW-1185">Reference proteome</keyword>
<gene>
    <name evidence="8" type="ORF">RN605_06885</name>
    <name evidence="7" type="ORF">RN608_13585</name>
</gene>
<evidence type="ECO:0000256" key="4">
    <source>
        <dbReference type="ARBA" id="ARBA00022679"/>
    </source>
</evidence>
<evidence type="ECO:0000256" key="2">
    <source>
        <dbReference type="ARBA" id="ARBA00022552"/>
    </source>
</evidence>
<evidence type="ECO:0000256" key="3">
    <source>
        <dbReference type="ARBA" id="ARBA00022603"/>
    </source>
</evidence>
<dbReference type="PANTHER" id="PTHR46111:SF2">
    <property type="entry name" value="SAM-DEPENDENT METHYLTRANSFERASE"/>
    <property type="match status" value="1"/>
</dbReference>
<name>A0AA96J5L0_9FLAO</name>
<evidence type="ECO:0000259" key="6">
    <source>
        <dbReference type="Pfam" id="PF00590"/>
    </source>
</evidence>
<proteinExistence type="predicted"/>
<dbReference type="CDD" id="cd11649">
    <property type="entry name" value="RsmI_like"/>
    <property type="match status" value="1"/>
</dbReference>
<evidence type="ECO:0000313" key="8">
    <source>
        <dbReference type="EMBL" id="WNM23082.1"/>
    </source>
</evidence>
<organism evidence="8 9">
    <name type="scientific">Flavobacterium capsici</name>
    <dbReference type="NCBI Taxonomy" id="3075618"/>
    <lineage>
        <taxon>Bacteria</taxon>
        <taxon>Pseudomonadati</taxon>
        <taxon>Bacteroidota</taxon>
        <taxon>Flavobacteriia</taxon>
        <taxon>Flavobacteriales</taxon>
        <taxon>Flavobacteriaceae</taxon>
        <taxon>Flavobacterium</taxon>
    </lineage>
</organism>
<keyword evidence="4" id="KW-0808">Transferase</keyword>
<dbReference type="SUPFAM" id="SSF53790">
    <property type="entry name" value="Tetrapyrrole methylase"/>
    <property type="match status" value="1"/>
</dbReference>
<dbReference type="GO" id="GO:0006364">
    <property type="term" value="P:rRNA processing"/>
    <property type="evidence" value="ECO:0007669"/>
    <property type="project" value="UniProtKB-KW"/>
</dbReference>